<evidence type="ECO:0000256" key="1">
    <source>
        <dbReference type="SAM" id="Phobius"/>
    </source>
</evidence>
<keyword evidence="1" id="KW-0812">Transmembrane</keyword>
<feature type="transmembrane region" description="Helical" evidence="1">
    <location>
        <begin position="227"/>
        <end position="249"/>
    </location>
</feature>
<evidence type="ECO:0000313" key="2">
    <source>
        <dbReference type="EMBL" id="BCX49126.1"/>
    </source>
</evidence>
<dbReference type="Proteomes" id="UP001374893">
    <property type="component" value="Chromosome"/>
</dbReference>
<accession>A0ABM7RBV4</accession>
<gene>
    <name evidence="2" type="ORF">HAHE_30340</name>
</gene>
<sequence>MKLFKLTLITLFRRKSWAVCAFLVLLMPFVLPQLSSGTENPGLLKPALAQAAWGMAWLSAAFWGFFAAAKTGENLSRSGLGEYFQTMGVSATRQLLEIWAALMVYIAPLGIGAALVCIFAASPSLPDERAMWIATNFQYALLFTIVVAPLIALAVATASRFGSLTGFIVSTGITFYGLYGVGYMKLLLTLEGNPLLSWLWSASPHYHFADPTERLRYKLGAIEWSQFPLLIAYFLGIFLLYTAFSRLIFRVKATA</sequence>
<proteinExistence type="predicted"/>
<organism evidence="2 3">
    <name type="scientific">Haloferula helveola</name>
    <dbReference type="NCBI Taxonomy" id="490095"/>
    <lineage>
        <taxon>Bacteria</taxon>
        <taxon>Pseudomonadati</taxon>
        <taxon>Verrucomicrobiota</taxon>
        <taxon>Verrucomicrobiia</taxon>
        <taxon>Verrucomicrobiales</taxon>
        <taxon>Verrucomicrobiaceae</taxon>
        <taxon>Haloferula</taxon>
    </lineage>
</organism>
<feature type="transmembrane region" description="Helical" evidence="1">
    <location>
        <begin position="102"/>
        <end position="125"/>
    </location>
</feature>
<reference evidence="2 3" key="1">
    <citation type="submission" date="2021-06" db="EMBL/GenBank/DDBJ databases">
        <title>Complete genome of Haloferula helveola possessing various polysaccharide degrading enzymes.</title>
        <authorList>
            <person name="Takami H."/>
            <person name="Huang C."/>
            <person name="Hamasaki K."/>
        </authorList>
    </citation>
    <scope>NUCLEOTIDE SEQUENCE [LARGE SCALE GENOMIC DNA]</scope>
    <source>
        <strain evidence="2 3">CN-1</strain>
    </source>
</reference>
<protein>
    <recommendedName>
        <fullName evidence="4">ABC-2 type transport system permease protein</fullName>
    </recommendedName>
</protein>
<feature type="transmembrane region" description="Helical" evidence="1">
    <location>
        <begin position="164"/>
        <end position="184"/>
    </location>
</feature>
<keyword evidence="1" id="KW-0472">Membrane</keyword>
<keyword evidence="3" id="KW-1185">Reference proteome</keyword>
<name>A0ABM7RBV4_9BACT</name>
<dbReference type="EMBL" id="AP024702">
    <property type="protein sequence ID" value="BCX49126.1"/>
    <property type="molecule type" value="Genomic_DNA"/>
</dbReference>
<keyword evidence="1" id="KW-1133">Transmembrane helix</keyword>
<evidence type="ECO:0000313" key="3">
    <source>
        <dbReference type="Proteomes" id="UP001374893"/>
    </source>
</evidence>
<dbReference type="RefSeq" id="WP_338685592.1">
    <property type="nucleotide sequence ID" value="NZ_AP024702.1"/>
</dbReference>
<feature type="transmembrane region" description="Helical" evidence="1">
    <location>
        <begin position="137"/>
        <end position="157"/>
    </location>
</feature>
<feature type="transmembrane region" description="Helical" evidence="1">
    <location>
        <begin position="47"/>
        <end position="69"/>
    </location>
</feature>
<evidence type="ECO:0008006" key="4">
    <source>
        <dbReference type="Google" id="ProtNLM"/>
    </source>
</evidence>